<reference evidence="2" key="2">
    <citation type="submission" date="2023-06" db="EMBL/GenBank/DDBJ databases">
        <authorList>
            <consortium name="Lawrence Berkeley National Laboratory"/>
            <person name="Mondo S.J."/>
            <person name="Hensen N."/>
            <person name="Bonometti L."/>
            <person name="Westerberg I."/>
            <person name="Brannstrom I.O."/>
            <person name="Guillou S."/>
            <person name="Cros-Aarteil S."/>
            <person name="Calhoun S."/>
            <person name="Haridas S."/>
            <person name="Kuo A."/>
            <person name="Pangilinan J."/>
            <person name="Riley R."/>
            <person name="Labutti K."/>
            <person name="Andreopoulos B."/>
            <person name="Lipzen A."/>
            <person name="Chen C."/>
            <person name="Yanf M."/>
            <person name="Daum C."/>
            <person name="Ng V."/>
            <person name="Clum A."/>
            <person name="Steindorff A."/>
            <person name="Ohm R."/>
            <person name="Martin F."/>
            <person name="Silar P."/>
            <person name="Natvig D."/>
            <person name="Lalanne C."/>
            <person name="Gautier V."/>
            <person name="Ament-Velasquez S.L."/>
            <person name="Kruys A."/>
            <person name="Hutchinson M.I."/>
            <person name="Powell A.J."/>
            <person name="Barry K."/>
            <person name="Miller A.N."/>
            <person name="Grigoriev I.V."/>
            <person name="Debuchy R."/>
            <person name="Gladieux P."/>
            <person name="Thoren M.H."/>
            <person name="Johannesson H."/>
        </authorList>
    </citation>
    <scope>NUCLEOTIDE SEQUENCE</scope>
    <source>
        <strain evidence="2">PSN324</strain>
    </source>
</reference>
<feature type="region of interest" description="Disordered" evidence="1">
    <location>
        <begin position="227"/>
        <end position="253"/>
    </location>
</feature>
<name>A0AAV9HWX2_9PEZI</name>
<feature type="region of interest" description="Disordered" evidence="1">
    <location>
        <begin position="103"/>
        <end position="124"/>
    </location>
</feature>
<dbReference type="InterPro" id="IPR025204">
    <property type="entry name" value="CENP-L"/>
</dbReference>
<evidence type="ECO:0000313" key="2">
    <source>
        <dbReference type="EMBL" id="KAK4465349.1"/>
    </source>
</evidence>
<feature type="region of interest" description="Disordered" evidence="1">
    <location>
        <begin position="328"/>
        <end position="359"/>
    </location>
</feature>
<feature type="compositionally biased region" description="Gly residues" evidence="1">
    <location>
        <begin position="104"/>
        <end position="115"/>
    </location>
</feature>
<evidence type="ECO:0000256" key="1">
    <source>
        <dbReference type="SAM" id="MobiDB-lite"/>
    </source>
</evidence>
<feature type="region of interest" description="Disordered" evidence="1">
    <location>
        <begin position="1"/>
        <end position="28"/>
    </location>
</feature>
<feature type="compositionally biased region" description="Pro residues" evidence="1">
    <location>
        <begin position="8"/>
        <end position="20"/>
    </location>
</feature>
<dbReference type="Proteomes" id="UP001321749">
    <property type="component" value="Unassembled WGS sequence"/>
</dbReference>
<sequence>MPRRRPPPRSPANPQPPTPSAPERDDPTQASLLSTITTTTTTTSSSIDSIASIPFYNTTFSSHRVSPLHLSRSDLTPTRLQTLAQRLRDTLVGDVIRGVEVGLAAGGGGGGGRGSAGAEEETDRNAMGRAGALEGVDVRVVDVGSILGILPQQEEEEEEEARDEDNDYYYYYYHQYSAIKGKTCLVISLRYENAEGTAVLLPSLGRDGETRKKRNTEFFVGVNGTVGRGKAEQGEDRMDIDGEEKDTDTETEEKSMRLPLLLLRMPAPLKSVVAAFLEASFDCRVSPMRLGTRSITRSWEAWISRTAGSDNDGGGAGGKDVVVTLGFNVSPAEERNGEDNEEEDEGEGQEKNNKKKNNRAGLGLKTVDVIIPGTEIGKFEKAGKVLSRGKGVGGWEGDLKRRRELAGRLREEGWEWRAEEGGPGLQPFTEALGRYLREHTAIDLFHPSVRVVKIACGGFVIAEGRIKIFKPAGDEQRRAAWGLLREIIGKAEVQSIG</sequence>
<protein>
    <submittedName>
        <fullName evidence="2">Kinetochore complex Sim4 subunit Fta1-domain-containing protein</fullName>
    </submittedName>
</protein>
<evidence type="ECO:0000313" key="3">
    <source>
        <dbReference type="Proteomes" id="UP001321749"/>
    </source>
</evidence>
<keyword evidence="3" id="KW-1185">Reference proteome</keyword>
<feature type="compositionally biased region" description="Basic and acidic residues" evidence="1">
    <location>
        <begin position="229"/>
        <end position="240"/>
    </location>
</feature>
<organism evidence="2 3">
    <name type="scientific">Cladorrhinum samala</name>
    <dbReference type="NCBI Taxonomy" id="585594"/>
    <lineage>
        <taxon>Eukaryota</taxon>
        <taxon>Fungi</taxon>
        <taxon>Dikarya</taxon>
        <taxon>Ascomycota</taxon>
        <taxon>Pezizomycotina</taxon>
        <taxon>Sordariomycetes</taxon>
        <taxon>Sordariomycetidae</taxon>
        <taxon>Sordariales</taxon>
        <taxon>Podosporaceae</taxon>
        <taxon>Cladorrhinum</taxon>
    </lineage>
</organism>
<accession>A0AAV9HWX2</accession>
<gene>
    <name evidence="2" type="ORF">QBC42DRAFT_195106</name>
</gene>
<feature type="compositionally biased region" description="Acidic residues" evidence="1">
    <location>
        <begin position="241"/>
        <end position="251"/>
    </location>
</feature>
<dbReference type="EMBL" id="MU864940">
    <property type="protein sequence ID" value="KAK4465349.1"/>
    <property type="molecule type" value="Genomic_DNA"/>
</dbReference>
<proteinExistence type="predicted"/>
<dbReference type="AlphaFoldDB" id="A0AAV9HWX2"/>
<dbReference type="Pfam" id="PF13092">
    <property type="entry name" value="CENP-L"/>
    <property type="match status" value="1"/>
</dbReference>
<comment type="caution">
    <text evidence="2">The sequence shown here is derived from an EMBL/GenBank/DDBJ whole genome shotgun (WGS) entry which is preliminary data.</text>
</comment>
<reference evidence="2" key="1">
    <citation type="journal article" date="2023" name="Mol. Phylogenet. Evol.">
        <title>Genome-scale phylogeny and comparative genomics of the fungal order Sordariales.</title>
        <authorList>
            <person name="Hensen N."/>
            <person name="Bonometti L."/>
            <person name="Westerberg I."/>
            <person name="Brannstrom I.O."/>
            <person name="Guillou S."/>
            <person name="Cros-Aarteil S."/>
            <person name="Calhoun S."/>
            <person name="Haridas S."/>
            <person name="Kuo A."/>
            <person name="Mondo S."/>
            <person name="Pangilinan J."/>
            <person name="Riley R."/>
            <person name="LaButti K."/>
            <person name="Andreopoulos B."/>
            <person name="Lipzen A."/>
            <person name="Chen C."/>
            <person name="Yan M."/>
            <person name="Daum C."/>
            <person name="Ng V."/>
            <person name="Clum A."/>
            <person name="Steindorff A."/>
            <person name="Ohm R.A."/>
            <person name="Martin F."/>
            <person name="Silar P."/>
            <person name="Natvig D.O."/>
            <person name="Lalanne C."/>
            <person name="Gautier V."/>
            <person name="Ament-Velasquez S.L."/>
            <person name="Kruys A."/>
            <person name="Hutchinson M.I."/>
            <person name="Powell A.J."/>
            <person name="Barry K."/>
            <person name="Miller A.N."/>
            <person name="Grigoriev I.V."/>
            <person name="Debuchy R."/>
            <person name="Gladieux P."/>
            <person name="Hiltunen Thoren M."/>
            <person name="Johannesson H."/>
        </authorList>
    </citation>
    <scope>NUCLEOTIDE SEQUENCE</scope>
    <source>
        <strain evidence="2">PSN324</strain>
    </source>
</reference>